<dbReference type="RefSeq" id="WP_020428443.1">
    <property type="nucleotide sequence ID" value="NZ_AGBD01000637.1"/>
</dbReference>
<dbReference type="KEGG" id="pri:PRIO_4661"/>
<evidence type="ECO:0000313" key="1">
    <source>
        <dbReference type="EMBL" id="CQR57063.1"/>
    </source>
</evidence>
<dbReference type="Proteomes" id="UP000033163">
    <property type="component" value="Chromosome I"/>
</dbReference>
<dbReference type="PATRIC" id="fig|1073571.4.peg.5007"/>
<protein>
    <submittedName>
        <fullName evidence="1">Uncharacterized protein</fullName>
    </submittedName>
</protein>
<dbReference type="HOGENOM" id="CLU_2274599_0_0_9"/>
<dbReference type="AlphaFoldDB" id="A0A0E3WIH8"/>
<sequence length="102" mass="11740">MRVNIKFTAKGKAAIENFNNEELLEIFARYIKTLTKKYDIEVDIPLEVNQNIVNDGTLVAMAQNVNCDADTFFKELSRDIKIPLKKRLGGKLENVFKTEFIE</sequence>
<dbReference type="EMBL" id="LN831776">
    <property type="protein sequence ID" value="CQR57063.1"/>
    <property type="molecule type" value="Genomic_DNA"/>
</dbReference>
<organism evidence="1 2">
    <name type="scientific">Paenibacillus riograndensis SBR5</name>
    <dbReference type="NCBI Taxonomy" id="1073571"/>
    <lineage>
        <taxon>Bacteria</taxon>
        <taxon>Bacillati</taxon>
        <taxon>Bacillota</taxon>
        <taxon>Bacilli</taxon>
        <taxon>Bacillales</taxon>
        <taxon>Paenibacillaceae</taxon>
        <taxon>Paenibacillus</taxon>
        <taxon>Paenibacillus sonchi group</taxon>
    </lineage>
</organism>
<name>A0A0E3WIH8_9BACL</name>
<reference evidence="2" key="1">
    <citation type="submission" date="2015-03" db="EMBL/GenBank/DDBJ databases">
        <authorList>
            <person name="Wibberg D."/>
        </authorList>
    </citation>
    <scope>NUCLEOTIDE SEQUENCE [LARGE SCALE GENOMIC DNA]</scope>
</reference>
<accession>A0A0E3WIH8</accession>
<proteinExistence type="predicted"/>
<gene>
    <name evidence="1" type="ORF">PRIO_4661</name>
</gene>
<evidence type="ECO:0000313" key="2">
    <source>
        <dbReference type="Proteomes" id="UP000033163"/>
    </source>
</evidence>